<feature type="transmembrane region" description="Helical" evidence="1">
    <location>
        <begin position="226"/>
        <end position="246"/>
    </location>
</feature>
<name>A0A2K4ZKX8_9FIRM</name>
<feature type="transmembrane region" description="Helical" evidence="1">
    <location>
        <begin position="197"/>
        <end position="214"/>
    </location>
</feature>
<dbReference type="PANTHER" id="PTHR36833">
    <property type="entry name" value="SLR0610 PROTEIN-RELATED"/>
    <property type="match status" value="1"/>
</dbReference>
<dbReference type="EMBL" id="OFSM01000022">
    <property type="protein sequence ID" value="SOY31131.1"/>
    <property type="molecule type" value="Genomic_DNA"/>
</dbReference>
<feature type="transmembrane region" description="Helical" evidence="1">
    <location>
        <begin position="143"/>
        <end position="176"/>
    </location>
</feature>
<dbReference type="Proteomes" id="UP000236311">
    <property type="component" value="Unassembled WGS sequence"/>
</dbReference>
<accession>A0A2K4ZKX8</accession>
<feature type="transmembrane region" description="Helical" evidence="1">
    <location>
        <begin position="20"/>
        <end position="44"/>
    </location>
</feature>
<keyword evidence="1" id="KW-0472">Membrane</keyword>
<dbReference type="InterPro" id="IPR010390">
    <property type="entry name" value="ABC-2_transporter-like"/>
</dbReference>
<dbReference type="AlphaFoldDB" id="A0A2K4ZKX8"/>
<evidence type="ECO:0000256" key="1">
    <source>
        <dbReference type="SAM" id="Phobius"/>
    </source>
</evidence>
<feature type="transmembrane region" description="Helical" evidence="1">
    <location>
        <begin position="56"/>
        <end position="86"/>
    </location>
</feature>
<protein>
    <recommendedName>
        <fullName evidence="4">ABC-2 family transporter protein</fullName>
    </recommendedName>
</protein>
<feature type="transmembrane region" description="Helical" evidence="1">
    <location>
        <begin position="115"/>
        <end position="137"/>
    </location>
</feature>
<proteinExistence type="predicted"/>
<reference evidence="2 3" key="1">
    <citation type="submission" date="2018-01" db="EMBL/GenBank/DDBJ databases">
        <authorList>
            <person name="Gaut B.S."/>
            <person name="Morton B.R."/>
            <person name="Clegg M.T."/>
            <person name="Duvall M.R."/>
        </authorList>
    </citation>
    <scope>NUCLEOTIDE SEQUENCE [LARGE SCALE GENOMIC DNA]</scope>
    <source>
        <strain evidence="2">GP69</strain>
    </source>
</reference>
<dbReference type="PANTHER" id="PTHR36833:SF1">
    <property type="entry name" value="INTEGRAL MEMBRANE TRANSPORT PROTEIN"/>
    <property type="match status" value="1"/>
</dbReference>
<keyword evidence="1" id="KW-0812">Transmembrane</keyword>
<organism evidence="2 3">
    <name type="scientific">Acetatifactor muris</name>
    <dbReference type="NCBI Taxonomy" id="879566"/>
    <lineage>
        <taxon>Bacteria</taxon>
        <taxon>Bacillati</taxon>
        <taxon>Bacillota</taxon>
        <taxon>Clostridia</taxon>
        <taxon>Lachnospirales</taxon>
        <taxon>Lachnospiraceae</taxon>
        <taxon>Acetatifactor</taxon>
    </lineage>
</organism>
<evidence type="ECO:0008006" key="4">
    <source>
        <dbReference type="Google" id="ProtNLM"/>
    </source>
</evidence>
<gene>
    <name evidence="2" type="ORF">AMURIS_03865</name>
</gene>
<evidence type="ECO:0000313" key="2">
    <source>
        <dbReference type="EMBL" id="SOY31131.1"/>
    </source>
</evidence>
<dbReference type="OrthoDB" id="9788195at2"/>
<evidence type="ECO:0000313" key="3">
    <source>
        <dbReference type="Proteomes" id="UP000236311"/>
    </source>
</evidence>
<dbReference type="RefSeq" id="WP_103241138.1">
    <property type="nucleotide sequence ID" value="NZ_CANRXC010000028.1"/>
</dbReference>
<sequence>MRLYWNYFVMELKSQMQYKVSFFLTTLGQFLTAFTSFFGIKFIFDRINGVDDFTYGQVLLCFSVIMLSFSIGEMIGGGLAVFPGLLKSGELDRILVRPRSILLQLIVPNMDFTRLGLLVQAIIVLCIAVPASGIRWTPAKVTVFIMMVICGSVIFFCIFLMIAAVAFFTIGSLEFLNIFTYGMRQFGRYPFSVYGEPILKFLTFVVPLALVQYYPLLYLLDQGDSFLYIVSPLLSLLFLLPAGLLYRVGLRNYKSAGS</sequence>
<dbReference type="Pfam" id="PF06182">
    <property type="entry name" value="ABC2_membrane_6"/>
    <property type="match status" value="1"/>
</dbReference>
<keyword evidence="1" id="KW-1133">Transmembrane helix</keyword>
<keyword evidence="3" id="KW-1185">Reference proteome</keyword>